<name>A0A9X2XPW7_9BACT</name>
<comment type="caution">
    <text evidence="2">The sequence shown here is derived from an EMBL/GenBank/DDBJ whole genome shotgun (WGS) entry which is preliminary data.</text>
</comment>
<dbReference type="InterPro" id="IPR036761">
    <property type="entry name" value="TTHA0802/YceI-like_sf"/>
</dbReference>
<dbReference type="RefSeq" id="WP_279299810.1">
    <property type="nucleotide sequence ID" value="NZ_JAOTIF010000033.1"/>
</dbReference>
<dbReference type="Pfam" id="PF04264">
    <property type="entry name" value="YceI"/>
    <property type="match status" value="1"/>
</dbReference>
<evidence type="ECO:0000313" key="2">
    <source>
        <dbReference type="EMBL" id="MCU7552373.1"/>
    </source>
</evidence>
<dbReference type="Gene3D" id="2.40.128.110">
    <property type="entry name" value="Lipid/polyisoprenoid-binding, YceI-like"/>
    <property type="match status" value="1"/>
</dbReference>
<dbReference type="SUPFAM" id="SSF101874">
    <property type="entry name" value="YceI-like"/>
    <property type="match status" value="1"/>
</dbReference>
<proteinExistence type="predicted"/>
<dbReference type="AlphaFoldDB" id="A0A9X2XPW7"/>
<protein>
    <submittedName>
        <fullName evidence="2">YceI family protein</fullName>
    </submittedName>
</protein>
<dbReference type="Proteomes" id="UP001155483">
    <property type="component" value="Unassembled WGS sequence"/>
</dbReference>
<organism evidence="2 3">
    <name type="scientific">Paraflavisolibacter caeni</name>
    <dbReference type="NCBI Taxonomy" id="2982496"/>
    <lineage>
        <taxon>Bacteria</taxon>
        <taxon>Pseudomonadati</taxon>
        <taxon>Bacteroidota</taxon>
        <taxon>Chitinophagia</taxon>
        <taxon>Chitinophagales</taxon>
        <taxon>Chitinophagaceae</taxon>
        <taxon>Paraflavisolibacter</taxon>
    </lineage>
</organism>
<dbReference type="EMBL" id="JAOTIF010000033">
    <property type="protein sequence ID" value="MCU7552373.1"/>
    <property type="molecule type" value="Genomic_DNA"/>
</dbReference>
<reference evidence="2" key="1">
    <citation type="submission" date="2022-09" db="EMBL/GenBank/DDBJ databases">
        <authorList>
            <person name="Yuan C."/>
            <person name="Ke Z."/>
        </authorList>
    </citation>
    <scope>NUCLEOTIDE SEQUENCE</scope>
    <source>
        <strain evidence="2">LB-8</strain>
    </source>
</reference>
<accession>A0A9X2XPW7</accession>
<reference evidence="2" key="2">
    <citation type="submission" date="2023-04" db="EMBL/GenBank/DDBJ databases">
        <title>Paracnuella aquatica gen. nov., sp. nov., a member of the family Chitinophagaceae isolated from a hot spring.</title>
        <authorList>
            <person name="Wang C."/>
        </authorList>
    </citation>
    <scope>NUCLEOTIDE SEQUENCE</scope>
    <source>
        <strain evidence="2">LB-8</strain>
    </source>
</reference>
<gene>
    <name evidence="2" type="ORF">OCK74_24855</name>
</gene>
<dbReference type="InterPro" id="IPR007372">
    <property type="entry name" value="Lipid/polyisoprenoid-bd_YceI"/>
</dbReference>
<keyword evidence="3" id="KW-1185">Reference proteome</keyword>
<evidence type="ECO:0000313" key="3">
    <source>
        <dbReference type="Proteomes" id="UP001155483"/>
    </source>
</evidence>
<sequence length="197" mass="22071">MRKALLYLFLIVAASGFQDNKTNVKKWVVTSGCSLKVDGSTNVNNFSCIIAEYSNPDTIIATINSSQSVGLSGNIKLDIQKFNCHNPVMTSDLRKTLKAKEFPKLMIRFISLSQYPDIAARNTFTKGIVMIELAGITKRFDVNYKIVSVTNNFINMIGTRQVNFSDFKITPPSRLGGMIRTNNEINVVFDLKLKVFE</sequence>
<feature type="domain" description="Lipid/polyisoprenoid-binding YceI-like" evidence="1">
    <location>
        <begin position="64"/>
        <end position="192"/>
    </location>
</feature>
<evidence type="ECO:0000259" key="1">
    <source>
        <dbReference type="Pfam" id="PF04264"/>
    </source>
</evidence>